<accession>A0A1W0A220</accession>
<feature type="signal peptide" evidence="1">
    <location>
        <begin position="1"/>
        <end position="22"/>
    </location>
</feature>
<keyword evidence="1" id="KW-0732">Signal</keyword>
<dbReference type="OrthoDB" id="10658626at2759"/>
<evidence type="ECO:0000256" key="1">
    <source>
        <dbReference type="SAM" id="SignalP"/>
    </source>
</evidence>
<gene>
    <name evidence="2" type="ORF">THRCLA_20984</name>
</gene>
<name>A0A1W0A220_9STRA</name>
<evidence type="ECO:0000313" key="2">
    <source>
        <dbReference type="EMBL" id="OQS04070.1"/>
    </source>
</evidence>
<proteinExistence type="predicted"/>
<dbReference type="Proteomes" id="UP000243217">
    <property type="component" value="Unassembled WGS sequence"/>
</dbReference>
<organism evidence="2 3">
    <name type="scientific">Thraustotheca clavata</name>
    <dbReference type="NCBI Taxonomy" id="74557"/>
    <lineage>
        <taxon>Eukaryota</taxon>
        <taxon>Sar</taxon>
        <taxon>Stramenopiles</taxon>
        <taxon>Oomycota</taxon>
        <taxon>Saprolegniomycetes</taxon>
        <taxon>Saprolegniales</taxon>
        <taxon>Achlyaceae</taxon>
        <taxon>Thraustotheca</taxon>
    </lineage>
</organism>
<comment type="caution">
    <text evidence="2">The sequence shown here is derived from an EMBL/GenBank/DDBJ whole genome shotgun (WGS) entry which is preliminary data.</text>
</comment>
<sequence>MNPVVTISLMVDFWLSADFVTCAFMLLTQTDDYGIYLTACLYLSRTVRFAYGAMKFTSFVLKRLGKEKYFSDMDPTIVAVALSTAARPLTSLQFRVYFLFSIYRFHFTFMLSTEQKNEGLEMIFKRKDIVVAFAKDAIFGRTIFATPTYNDWKHQFLLWCIGRYHPSGTCEAFGGGIDELFTMNRKHKRNIHVSQRGADCYIIFKEEKTTVSVYLSLLICLDLNHISLIPSMGNMAVGNIEQGTEEVAVNLGSNGCRWIM</sequence>
<dbReference type="EMBL" id="JNBS01000684">
    <property type="protein sequence ID" value="OQS04070.1"/>
    <property type="molecule type" value="Genomic_DNA"/>
</dbReference>
<evidence type="ECO:0000313" key="3">
    <source>
        <dbReference type="Proteomes" id="UP000243217"/>
    </source>
</evidence>
<feature type="chain" id="PRO_5013048634" evidence="1">
    <location>
        <begin position="23"/>
        <end position="260"/>
    </location>
</feature>
<keyword evidence="3" id="KW-1185">Reference proteome</keyword>
<protein>
    <submittedName>
        <fullName evidence="2">Uncharacterized protein</fullName>
    </submittedName>
</protein>
<dbReference type="AlphaFoldDB" id="A0A1W0A220"/>
<reference evidence="2 3" key="1">
    <citation type="journal article" date="2014" name="Genome Biol. Evol.">
        <title>The secreted proteins of Achlya hypogyna and Thraustotheca clavata identify the ancestral oomycete secretome and reveal gene acquisitions by horizontal gene transfer.</title>
        <authorList>
            <person name="Misner I."/>
            <person name="Blouin N."/>
            <person name="Leonard G."/>
            <person name="Richards T.A."/>
            <person name="Lane C.E."/>
        </authorList>
    </citation>
    <scope>NUCLEOTIDE SEQUENCE [LARGE SCALE GENOMIC DNA]</scope>
    <source>
        <strain evidence="2 3">ATCC 34112</strain>
    </source>
</reference>